<reference evidence="1 2" key="1">
    <citation type="submission" date="2014-04" db="EMBL/GenBank/DDBJ databases">
        <authorList>
            <consortium name="DOE Joint Genome Institute"/>
            <person name="Kuo A."/>
            <person name="Kohler A."/>
            <person name="Costa M.D."/>
            <person name="Nagy L.G."/>
            <person name="Floudas D."/>
            <person name="Copeland A."/>
            <person name="Barry K.W."/>
            <person name="Cichocki N."/>
            <person name="Veneault-Fourrey C."/>
            <person name="LaButti K."/>
            <person name="Lindquist E.A."/>
            <person name="Lipzen A."/>
            <person name="Lundell T."/>
            <person name="Morin E."/>
            <person name="Murat C."/>
            <person name="Sun H."/>
            <person name="Tunlid A."/>
            <person name="Henrissat B."/>
            <person name="Grigoriev I.V."/>
            <person name="Hibbett D.S."/>
            <person name="Martin F."/>
            <person name="Nordberg H.P."/>
            <person name="Cantor M.N."/>
            <person name="Hua S.X."/>
        </authorList>
    </citation>
    <scope>NUCLEOTIDE SEQUENCE [LARGE SCALE GENOMIC DNA]</scope>
    <source>
        <strain evidence="1 2">Marx 270</strain>
    </source>
</reference>
<proteinExistence type="predicted"/>
<evidence type="ECO:0000313" key="2">
    <source>
        <dbReference type="Proteomes" id="UP000054217"/>
    </source>
</evidence>
<organism evidence="1 2">
    <name type="scientific">Pisolithus tinctorius Marx 270</name>
    <dbReference type="NCBI Taxonomy" id="870435"/>
    <lineage>
        <taxon>Eukaryota</taxon>
        <taxon>Fungi</taxon>
        <taxon>Dikarya</taxon>
        <taxon>Basidiomycota</taxon>
        <taxon>Agaricomycotina</taxon>
        <taxon>Agaricomycetes</taxon>
        <taxon>Agaricomycetidae</taxon>
        <taxon>Boletales</taxon>
        <taxon>Sclerodermatineae</taxon>
        <taxon>Pisolithaceae</taxon>
        <taxon>Pisolithus</taxon>
    </lineage>
</organism>
<reference evidence="2" key="2">
    <citation type="submission" date="2015-01" db="EMBL/GenBank/DDBJ databases">
        <title>Evolutionary Origins and Diversification of the Mycorrhizal Mutualists.</title>
        <authorList>
            <consortium name="DOE Joint Genome Institute"/>
            <consortium name="Mycorrhizal Genomics Consortium"/>
            <person name="Kohler A."/>
            <person name="Kuo A."/>
            <person name="Nagy L.G."/>
            <person name="Floudas D."/>
            <person name="Copeland A."/>
            <person name="Barry K.W."/>
            <person name="Cichocki N."/>
            <person name="Veneault-Fourrey C."/>
            <person name="LaButti K."/>
            <person name="Lindquist E.A."/>
            <person name="Lipzen A."/>
            <person name="Lundell T."/>
            <person name="Morin E."/>
            <person name="Murat C."/>
            <person name="Riley R."/>
            <person name="Ohm R."/>
            <person name="Sun H."/>
            <person name="Tunlid A."/>
            <person name="Henrissat B."/>
            <person name="Grigoriev I.V."/>
            <person name="Hibbett D.S."/>
            <person name="Martin F."/>
        </authorList>
    </citation>
    <scope>NUCLEOTIDE SEQUENCE [LARGE SCALE GENOMIC DNA]</scope>
    <source>
        <strain evidence="2">Marx 270</strain>
    </source>
</reference>
<dbReference type="InParanoid" id="A0A0C3IKJ9"/>
<keyword evidence="2" id="KW-1185">Reference proteome</keyword>
<dbReference type="OrthoDB" id="3269221at2759"/>
<dbReference type="HOGENOM" id="CLU_1310574_0_0_1"/>
<gene>
    <name evidence="1" type="ORF">M404DRAFT_10737</name>
</gene>
<dbReference type="EMBL" id="KN832028">
    <property type="protein sequence ID" value="KIN97482.1"/>
    <property type="molecule type" value="Genomic_DNA"/>
</dbReference>
<protein>
    <submittedName>
        <fullName evidence="1">Uncharacterized protein</fullName>
    </submittedName>
</protein>
<dbReference type="Proteomes" id="UP000054217">
    <property type="component" value="Unassembled WGS sequence"/>
</dbReference>
<evidence type="ECO:0000313" key="1">
    <source>
        <dbReference type="EMBL" id="KIN97482.1"/>
    </source>
</evidence>
<sequence>MQFLPAHLNCVGEEHSRCSYAPQVLSDATPATPDTSIPHPDELASCLFGLMLMDNGPDPNTQVRPSKCIVTSLPEPLPIADIADSLLCLKLDNSPPAPPAPIITKVSKKDHNQHSVKALKLISNIKACVHKCSCLLLDNSGACIAALRTEMTVLHSNIEGIKCNTDFVKSCKQDVTDALNRLALKLQSRDSAQSSTGLQSAVQFDSKCMH</sequence>
<name>A0A0C3IKJ9_PISTI</name>
<accession>A0A0C3IKJ9</accession>
<dbReference type="AlphaFoldDB" id="A0A0C3IKJ9"/>